<evidence type="ECO:0000256" key="2">
    <source>
        <dbReference type="ARBA" id="ARBA00026247"/>
    </source>
</evidence>
<dbReference type="GO" id="GO:0051028">
    <property type="term" value="P:mRNA transport"/>
    <property type="evidence" value="ECO:0007669"/>
    <property type="project" value="UniProtKB-UniRule"/>
</dbReference>
<dbReference type="Pfam" id="PF02136">
    <property type="entry name" value="NTF2"/>
    <property type="match status" value="1"/>
</dbReference>
<evidence type="ECO:0000256" key="1">
    <source>
        <dbReference type="ARBA" id="ARBA00022490"/>
    </source>
</evidence>
<comment type="function">
    <text evidence="3">Facilitates protein transport into the nucleus. Could be part of a multicomponent system of cytosolic factors that assemble at the pore complex during nuclear import.</text>
</comment>
<keyword evidence="4" id="KW-0539">Nucleus</keyword>
<evidence type="ECO:0000259" key="5">
    <source>
        <dbReference type="PROSITE" id="PS50177"/>
    </source>
</evidence>
<reference evidence="6" key="1">
    <citation type="submission" date="2023-06" db="EMBL/GenBank/DDBJ databases">
        <title>Genome-scale phylogeny and comparative genomics of the fungal order Sordariales.</title>
        <authorList>
            <consortium name="Lawrence Berkeley National Laboratory"/>
            <person name="Hensen N."/>
            <person name="Bonometti L."/>
            <person name="Westerberg I."/>
            <person name="Brannstrom I.O."/>
            <person name="Guillou S."/>
            <person name="Cros-Aarteil S."/>
            <person name="Calhoun S."/>
            <person name="Haridas S."/>
            <person name="Kuo A."/>
            <person name="Mondo S."/>
            <person name="Pangilinan J."/>
            <person name="Riley R."/>
            <person name="Labutti K."/>
            <person name="Andreopoulos B."/>
            <person name="Lipzen A."/>
            <person name="Chen C."/>
            <person name="Yanf M."/>
            <person name="Daum C."/>
            <person name="Ng V."/>
            <person name="Clum A."/>
            <person name="Steindorff A."/>
            <person name="Ohm R."/>
            <person name="Martin F."/>
            <person name="Silar P."/>
            <person name="Natvig D."/>
            <person name="Lalanne C."/>
            <person name="Gautier V."/>
            <person name="Ament-Velasquez S.L."/>
            <person name="Kruys A."/>
            <person name="Hutchinson M.I."/>
            <person name="Powell A.J."/>
            <person name="Barry K."/>
            <person name="Miller A.N."/>
            <person name="Grigoriev I.V."/>
            <person name="Debuchy R."/>
            <person name="Gladieux P."/>
            <person name="Thoren M.H."/>
            <person name="Johannesson H."/>
        </authorList>
    </citation>
    <scope>NUCLEOTIDE SEQUENCE</scope>
    <source>
        <strain evidence="6">PSN4</strain>
    </source>
</reference>
<comment type="caution">
    <text evidence="6">The sequence shown here is derived from an EMBL/GenBank/DDBJ whole genome shotgun (WGS) entry which is preliminary data.</text>
</comment>
<keyword evidence="4" id="KW-0813">Transport</keyword>
<dbReference type="Proteomes" id="UP001239445">
    <property type="component" value="Unassembled WGS sequence"/>
</dbReference>
<dbReference type="EMBL" id="MU839828">
    <property type="protein sequence ID" value="KAK1759640.1"/>
    <property type="molecule type" value="Genomic_DNA"/>
</dbReference>
<evidence type="ECO:0000256" key="3">
    <source>
        <dbReference type="ARBA" id="ARBA00053082"/>
    </source>
</evidence>
<evidence type="ECO:0000313" key="7">
    <source>
        <dbReference type="Proteomes" id="UP001239445"/>
    </source>
</evidence>
<gene>
    <name evidence="6" type="ORF">QBC47DRAFT_372651</name>
</gene>
<dbReference type="InterPro" id="IPR002075">
    <property type="entry name" value="NTF2_dom"/>
</dbReference>
<dbReference type="AlphaFoldDB" id="A0AAJ0BKJ2"/>
<keyword evidence="4" id="KW-0653">Protein transport</keyword>
<keyword evidence="1 4" id="KW-0963">Cytoplasm</keyword>
<feature type="domain" description="NTF2" evidence="5">
    <location>
        <begin position="9"/>
        <end position="122"/>
    </location>
</feature>
<sequence>MASPELVELATQFVTHYYTQFDADRKTLVGLYRDASVMTFQEQPSAGAAAIGQKLEQLPFQKVVHKFTPPDVQPTSNGGVLIAVLGQLVVDDGETPLNFSQIFILAKDQAGSWYVQNDIFKLVVF</sequence>
<dbReference type="GO" id="GO:0005635">
    <property type="term" value="C:nuclear envelope"/>
    <property type="evidence" value="ECO:0007669"/>
    <property type="project" value="UniProtKB-ARBA"/>
</dbReference>
<evidence type="ECO:0000256" key="4">
    <source>
        <dbReference type="RuleBase" id="RU369002"/>
    </source>
</evidence>
<dbReference type="GO" id="GO:0005737">
    <property type="term" value="C:cytoplasm"/>
    <property type="evidence" value="ECO:0007669"/>
    <property type="project" value="UniProtKB-SubCell"/>
</dbReference>
<dbReference type="InterPro" id="IPR018222">
    <property type="entry name" value="Nuclear_transport_factor_2_euk"/>
</dbReference>
<dbReference type="PANTHER" id="PTHR12612">
    <property type="entry name" value="NUCLEAR TRANSPORT FACTOR 2"/>
    <property type="match status" value="1"/>
</dbReference>
<protein>
    <recommendedName>
        <fullName evidence="2 4">Nuclear transport factor 2</fullName>
        <shortName evidence="4">NTF-2</shortName>
    </recommendedName>
</protein>
<dbReference type="PROSITE" id="PS50177">
    <property type="entry name" value="NTF2_DOMAIN"/>
    <property type="match status" value="1"/>
</dbReference>
<dbReference type="SUPFAM" id="SSF54427">
    <property type="entry name" value="NTF2-like"/>
    <property type="match status" value="1"/>
</dbReference>
<evidence type="ECO:0000313" key="6">
    <source>
        <dbReference type="EMBL" id="KAK1759640.1"/>
    </source>
</evidence>
<dbReference type="InterPro" id="IPR045875">
    <property type="entry name" value="NTF2"/>
</dbReference>
<dbReference type="FunFam" id="3.10.450.50:FF:000005">
    <property type="entry name" value="Nuclear transport factor 2"/>
    <property type="match status" value="1"/>
</dbReference>
<dbReference type="Gene3D" id="3.10.450.50">
    <property type="match status" value="1"/>
</dbReference>
<comment type="subcellular location">
    <subcellularLocation>
        <location evidence="4">Cytoplasm</location>
    </subcellularLocation>
    <subcellularLocation>
        <location evidence="4">Nucleus</location>
    </subcellularLocation>
</comment>
<keyword evidence="7" id="KW-1185">Reference proteome</keyword>
<dbReference type="InterPro" id="IPR032710">
    <property type="entry name" value="NTF2-like_dom_sf"/>
</dbReference>
<comment type="function">
    <text evidence="4">Has a role in nuclear-cytoplasmic transport of proteins and mRNAs.</text>
</comment>
<dbReference type="GO" id="GO:0006606">
    <property type="term" value="P:protein import into nucleus"/>
    <property type="evidence" value="ECO:0007669"/>
    <property type="project" value="UniProtKB-ARBA"/>
</dbReference>
<organism evidence="6 7">
    <name type="scientific">Echria macrotheca</name>
    <dbReference type="NCBI Taxonomy" id="438768"/>
    <lineage>
        <taxon>Eukaryota</taxon>
        <taxon>Fungi</taxon>
        <taxon>Dikarya</taxon>
        <taxon>Ascomycota</taxon>
        <taxon>Pezizomycotina</taxon>
        <taxon>Sordariomycetes</taxon>
        <taxon>Sordariomycetidae</taxon>
        <taxon>Sordariales</taxon>
        <taxon>Schizotheciaceae</taxon>
        <taxon>Echria</taxon>
    </lineage>
</organism>
<name>A0AAJ0BKJ2_9PEZI</name>
<accession>A0AAJ0BKJ2</accession>
<proteinExistence type="predicted"/>
<dbReference type="CDD" id="cd00780">
    <property type="entry name" value="NTF2"/>
    <property type="match status" value="1"/>
</dbReference>